<keyword evidence="5" id="KW-0809">Transit peptide</keyword>
<dbReference type="GO" id="GO:0009507">
    <property type="term" value="C:chloroplast"/>
    <property type="evidence" value="ECO:0007669"/>
    <property type="project" value="UniProtKB-SubCell"/>
</dbReference>
<dbReference type="GO" id="GO:0019156">
    <property type="term" value="F:isoamylase activity"/>
    <property type="evidence" value="ECO:0007669"/>
    <property type="project" value="UniProtKB-ARBA"/>
</dbReference>
<dbReference type="CDD" id="cd02856">
    <property type="entry name" value="E_set_GDE_Isoamylase_N"/>
    <property type="match status" value="1"/>
</dbReference>
<comment type="subcellular location">
    <subcellularLocation>
        <location evidence="1">Plastid</location>
        <location evidence="1">Chloroplast</location>
    </subcellularLocation>
</comment>
<dbReference type="InterPro" id="IPR014756">
    <property type="entry name" value="Ig_E-set"/>
</dbReference>
<proteinExistence type="inferred from homology"/>
<accession>A0AAD9IF33</accession>
<reference evidence="7" key="1">
    <citation type="submission" date="2021-01" db="EMBL/GenBank/DDBJ databases">
        <authorList>
            <person name="Eckstrom K.M.E."/>
        </authorList>
    </citation>
    <scope>NUCLEOTIDE SEQUENCE</scope>
    <source>
        <strain evidence="7">UVCC 0001</strain>
    </source>
</reference>
<evidence type="ECO:0000313" key="7">
    <source>
        <dbReference type="EMBL" id="KAK2077211.1"/>
    </source>
</evidence>
<dbReference type="InterPro" id="IPR004193">
    <property type="entry name" value="Glyco_hydro_13_N"/>
</dbReference>
<dbReference type="Gene3D" id="2.60.40.10">
    <property type="entry name" value="Immunoglobulins"/>
    <property type="match status" value="1"/>
</dbReference>
<name>A0AAD9IF33_PROWI</name>
<dbReference type="InterPro" id="IPR013780">
    <property type="entry name" value="Glyco_hydro_b"/>
</dbReference>
<dbReference type="Pfam" id="PF02922">
    <property type="entry name" value="CBM_48"/>
    <property type="match status" value="1"/>
</dbReference>
<evidence type="ECO:0000313" key="8">
    <source>
        <dbReference type="Proteomes" id="UP001255856"/>
    </source>
</evidence>
<dbReference type="SUPFAM" id="SSF81296">
    <property type="entry name" value="E set domains"/>
    <property type="match status" value="1"/>
</dbReference>
<dbReference type="SUPFAM" id="SSF51445">
    <property type="entry name" value="(Trans)glycosidases"/>
    <property type="match status" value="1"/>
</dbReference>
<feature type="domain" description="Glycosyl hydrolase family 13 catalytic" evidence="6">
    <location>
        <begin position="189"/>
        <end position="537"/>
    </location>
</feature>
<evidence type="ECO:0000256" key="1">
    <source>
        <dbReference type="ARBA" id="ARBA00004229"/>
    </source>
</evidence>
<gene>
    <name evidence="7" type="ORF">QBZ16_004845</name>
</gene>
<dbReference type="Gene3D" id="2.60.40.1180">
    <property type="entry name" value="Golgi alpha-mannosidase II"/>
    <property type="match status" value="1"/>
</dbReference>
<dbReference type="InterPro" id="IPR013783">
    <property type="entry name" value="Ig-like_fold"/>
</dbReference>
<dbReference type="InterPro" id="IPR048650">
    <property type="entry name" value="ISOA1-3-like_C"/>
</dbReference>
<protein>
    <recommendedName>
        <fullName evidence="6">Glycosyl hydrolase family 13 catalytic domain-containing protein</fullName>
    </recommendedName>
</protein>
<keyword evidence="3" id="KW-0150">Chloroplast</keyword>
<dbReference type="SMART" id="SM00642">
    <property type="entry name" value="Aamy"/>
    <property type="match status" value="1"/>
</dbReference>
<dbReference type="EMBL" id="JASFZW010000007">
    <property type="protein sequence ID" value="KAK2077211.1"/>
    <property type="molecule type" value="Genomic_DNA"/>
</dbReference>
<dbReference type="InterPro" id="IPR044505">
    <property type="entry name" value="GlgX_Isoamylase_N_E_set"/>
</dbReference>
<evidence type="ECO:0000256" key="5">
    <source>
        <dbReference type="ARBA" id="ARBA00022946"/>
    </source>
</evidence>
<dbReference type="Proteomes" id="UP001255856">
    <property type="component" value="Unassembled WGS sequence"/>
</dbReference>
<keyword evidence="4" id="KW-0934">Plastid</keyword>
<dbReference type="AlphaFoldDB" id="A0AAD9IF33"/>
<dbReference type="Pfam" id="PF21156">
    <property type="entry name" value="ISOA1-3_C"/>
    <property type="match status" value="1"/>
</dbReference>
<dbReference type="Gene3D" id="3.20.20.80">
    <property type="entry name" value="Glycosidases"/>
    <property type="match status" value="2"/>
</dbReference>
<evidence type="ECO:0000259" key="6">
    <source>
        <dbReference type="SMART" id="SM00642"/>
    </source>
</evidence>
<dbReference type="PANTHER" id="PTHR43002">
    <property type="entry name" value="GLYCOGEN DEBRANCHING ENZYME"/>
    <property type="match status" value="1"/>
</dbReference>
<evidence type="ECO:0000256" key="3">
    <source>
        <dbReference type="ARBA" id="ARBA00022528"/>
    </source>
</evidence>
<comment type="caution">
    <text evidence="7">The sequence shown here is derived from an EMBL/GenBank/DDBJ whole genome shotgun (WGS) entry which is preliminary data.</text>
</comment>
<dbReference type="InterPro" id="IPR006047">
    <property type="entry name" value="GH13_cat_dom"/>
</dbReference>
<comment type="similarity">
    <text evidence="2">Belongs to the glycosyl hydrolase 13 family.</text>
</comment>
<dbReference type="InterPro" id="IPR017853">
    <property type="entry name" value="GH"/>
</dbReference>
<dbReference type="SUPFAM" id="SSF51011">
    <property type="entry name" value="Glycosyl hydrolase domain"/>
    <property type="match status" value="1"/>
</dbReference>
<dbReference type="GO" id="GO:0005975">
    <property type="term" value="P:carbohydrate metabolic process"/>
    <property type="evidence" value="ECO:0007669"/>
    <property type="project" value="InterPro"/>
</dbReference>
<keyword evidence="8" id="KW-1185">Reference proteome</keyword>
<dbReference type="CDD" id="cd11326">
    <property type="entry name" value="AmyAc_Glg_debranch"/>
    <property type="match status" value="1"/>
</dbReference>
<evidence type="ECO:0000256" key="2">
    <source>
        <dbReference type="ARBA" id="ARBA00008061"/>
    </source>
</evidence>
<evidence type="ECO:0000256" key="4">
    <source>
        <dbReference type="ARBA" id="ARBA00022640"/>
    </source>
</evidence>
<sequence length="656" mass="72929">MLGQFGKRAVSELSDGLQPVAVRASPKPAAKPQAAPVDEKQDWTACKLTGGKGVNFAVAAPNATSVKLCLFDAENKPVTELDLHKTDGVWHGLVPELPPAGVLYGFRVSGEGGWDTPFRWDSSRVLLDPYAKHVAGRSVFGKRDEFEQFELQKGSAFRGTFSFEAAPFDWGKEPETRPRYDTKDLIIYEMPLRSFTASPSSQLAEGLRGTYRGLKEKAHGAGPFAAHNELKEMVKALHEAGIEVIVDVVYNHTAEGGDDDPYVLSWRGLDAGEYYQQDPATRGLLNYSGCGNTVAGNQPLTQEMILESLRYWVEEYHIDGFRFDLAPCLCRAADGSALEPPPLIRAMCHDPVISKAKLIAEPWDLGLYMVGSFPNWDIWKEWNGQYRDDVRRFIRGDPGHKQKFATRLAGSSDLYNYHNRKPSDSINFVIAHDGFTLADWVAYNEKHNGDNGEFNRDGTNDNFSWNCGVEGATSDAGVLALRARQMRNAHLALMLSQGTPMILAGDEYAQTRHGNNNWYGHDSPLTWFDWDGLEGAREDGWFRFYSGAHQSPLLGRGTFMGPEDVTWHEAHWEDESSRFLAFSLHDRDAGADLYAAFNAHDFAVHVALPQPPQGRRWARVVDTNLPSPRDFVPGGNAGVDPQYAVQPYSSILLMAV</sequence>
<organism evidence="7 8">
    <name type="scientific">Prototheca wickerhamii</name>
    <dbReference type="NCBI Taxonomy" id="3111"/>
    <lineage>
        <taxon>Eukaryota</taxon>
        <taxon>Viridiplantae</taxon>
        <taxon>Chlorophyta</taxon>
        <taxon>core chlorophytes</taxon>
        <taxon>Trebouxiophyceae</taxon>
        <taxon>Chlorellales</taxon>
        <taxon>Chlorellaceae</taxon>
        <taxon>Prototheca</taxon>
    </lineage>
</organism>